<dbReference type="InParanoid" id="A0A2J7PL40"/>
<gene>
    <name evidence="11" type="ORF">B7P43_G00831</name>
</gene>
<dbReference type="PROSITE" id="PS50994">
    <property type="entry name" value="INTEGRASE"/>
    <property type="match status" value="1"/>
</dbReference>
<dbReference type="PANTHER" id="PTHR37984">
    <property type="entry name" value="PROTEIN CBG26694"/>
    <property type="match status" value="1"/>
</dbReference>
<dbReference type="GO" id="GO:0003676">
    <property type="term" value="F:nucleic acid binding"/>
    <property type="evidence" value="ECO:0007669"/>
    <property type="project" value="InterPro"/>
</dbReference>
<dbReference type="Pfam" id="PF00078">
    <property type="entry name" value="RVT_1"/>
    <property type="match status" value="1"/>
</dbReference>
<accession>A0A2J7PL40</accession>
<dbReference type="SUPFAM" id="SSF56672">
    <property type="entry name" value="DNA/RNA polymerases"/>
    <property type="match status" value="1"/>
</dbReference>
<keyword evidence="2" id="KW-0808">Transferase</keyword>
<dbReference type="AlphaFoldDB" id="A0A2J7PL40"/>
<reference evidence="11 12" key="1">
    <citation type="submission" date="2017-12" db="EMBL/GenBank/DDBJ databases">
        <title>Hemimetabolous genomes reveal molecular basis of termite eusociality.</title>
        <authorList>
            <person name="Harrison M.C."/>
            <person name="Jongepier E."/>
            <person name="Robertson H.M."/>
            <person name="Arning N."/>
            <person name="Bitard-Feildel T."/>
            <person name="Chao H."/>
            <person name="Childers C.P."/>
            <person name="Dinh H."/>
            <person name="Doddapaneni H."/>
            <person name="Dugan S."/>
            <person name="Gowin J."/>
            <person name="Greiner C."/>
            <person name="Han Y."/>
            <person name="Hu H."/>
            <person name="Hughes D.S.T."/>
            <person name="Huylmans A.-K."/>
            <person name="Kemena C."/>
            <person name="Kremer L.P.M."/>
            <person name="Lee S.L."/>
            <person name="Lopez-Ezquerra A."/>
            <person name="Mallet L."/>
            <person name="Monroy-Kuhn J.M."/>
            <person name="Moser A."/>
            <person name="Murali S.C."/>
            <person name="Muzny D.M."/>
            <person name="Otani S."/>
            <person name="Piulachs M.-D."/>
            <person name="Poelchau M."/>
            <person name="Qu J."/>
            <person name="Schaub F."/>
            <person name="Wada-Katsumata A."/>
            <person name="Worley K.C."/>
            <person name="Xie Q."/>
            <person name="Ylla G."/>
            <person name="Poulsen M."/>
            <person name="Gibbs R.A."/>
            <person name="Schal C."/>
            <person name="Richards S."/>
            <person name="Belles X."/>
            <person name="Korb J."/>
            <person name="Bornberg-Bauer E."/>
        </authorList>
    </citation>
    <scope>NUCLEOTIDE SEQUENCE [LARGE SCALE GENOMIC DNA]</scope>
    <source>
        <tissue evidence="11">Whole body</tissue>
    </source>
</reference>
<dbReference type="Pfam" id="PF17921">
    <property type="entry name" value="Integrase_H2C2"/>
    <property type="match status" value="1"/>
</dbReference>
<keyword evidence="6" id="KW-0378">Hydrolase</keyword>
<dbReference type="Gene3D" id="1.10.340.70">
    <property type="match status" value="1"/>
</dbReference>
<organism evidence="11 12">
    <name type="scientific">Cryptotermes secundus</name>
    <dbReference type="NCBI Taxonomy" id="105785"/>
    <lineage>
        <taxon>Eukaryota</taxon>
        <taxon>Metazoa</taxon>
        <taxon>Ecdysozoa</taxon>
        <taxon>Arthropoda</taxon>
        <taxon>Hexapoda</taxon>
        <taxon>Insecta</taxon>
        <taxon>Pterygota</taxon>
        <taxon>Neoptera</taxon>
        <taxon>Polyneoptera</taxon>
        <taxon>Dictyoptera</taxon>
        <taxon>Blattodea</taxon>
        <taxon>Blattoidea</taxon>
        <taxon>Termitoidae</taxon>
        <taxon>Kalotermitidae</taxon>
        <taxon>Cryptotermitinae</taxon>
        <taxon>Cryptotermes</taxon>
    </lineage>
</organism>
<keyword evidence="12" id="KW-1185">Reference proteome</keyword>
<evidence type="ECO:0000256" key="1">
    <source>
        <dbReference type="ARBA" id="ARBA00012493"/>
    </source>
</evidence>
<protein>
    <recommendedName>
        <fullName evidence="1">RNA-directed DNA polymerase</fullName>
        <ecNumber evidence="1">2.7.7.49</ecNumber>
    </recommendedName>
</protein>
<dbReference type="InterPro" id="IPR041588">
    <property type="entry name" value="Integrase_H2C2"/>
</dbReference>
<feature type="domain" description="Reverse transcriptase" evidence="9">
    <location>
        <begin position="85"/>
        <end position="268"/>
    </location>
</feature>
<dbReference type="FunFam" id="1.10.340.70:FF:000001">
    <property type="entry name" value="Retrovirus-related Pol polyprotein from transposon gypsy-like Protein"/>
    <property type="match status" value="1"/>
</dbReference>
<dbReference type="InterPro" id="IPR012337">
    <property type="entry name" value="RNaseH-like_sf"/>
</dbReference>
<dbReference type="FunFam" id="3.10.20.370:FF:000001">
    <property type="entry name" value="Retrovirus-related Pol polyprotein from transposon 17.6-like protein"/>
    <property type="match status" value="1"/>
</dbReference>
<dbReference type="InterPro" id="IPR036397">
    <property type="entry name" value="RNaseH_sf"/>
</dbReference>
<evidence type="ECO:0000256" key="8">
    <source>
        <dbReference type="SAM" id="MobiDB-lite"/>
    </source>
</evidence>
<dbReference type="GO" id="GO:0015074">
    <property type="term" value="P:DNA integration"/>
    <property type="evidence" value="ECO:0007669"/>
    <property type="project" value="InterPro"/>
</dbReference>
<dbReference type="GO" id="GO:0042575">
    <property type="term" value="C:DNA polymerase complex"/>
    <property type="evidence" value="ECO:0007669"/>
    <property type="project" value="UniProtKB-ARBA"/>
</dbReference>
<dbReference type="Pfam" id="PF17917">
    <property type="entry name" value="RT_RNaseH"/>
    <property type="match status" value="1"/>
</dbReference>
<dbReference type="InterPro" id="IPR041373">
    <property type="entry name" value="RT_RNaseH"/>
</dbReference>
<dbReference type="STRING" id="105785.A0A2J7PL40"/>
<dbReference type="InterPro" id="IPR043128">
    <property type="entry name" value="Rev_trsase/Diguanyl_cyclase"/>
</dbReference>
<dbReference type="InterPro" id="IPR050951">
    <property type="entry name" value="Retrovirus_Pol_polyprotein"/>
</dbReference>
<dbReference type="GO" id="GO:0016787">
    <property type="term" value="F:hydrolase activity"/>
    <property type="evidence" value="ECO:0007669"/>
    <property type="project" value="UniProtKB-KW"/>
</dbReference>
<evidence type="ECO:0000256" key="2">
    <source>
        <dbReference type="ARBA" id="ARBA00022679"/>
    </source>
</evidence>
<evidence type="ECO:0000313" key="11">
    <source>
        <dbReference type="EMBL" id="PNF17047.1"/>
    </source>
</evidence>
<dbReference type="Gene3D" id="3.30.70.270">
    <property type="match status" value="2"/>
</dbReference>
<dbReference type="CDD" id="cd09274">
    <property type="entry name" value="RNase_HI_RT_Ty3"/>
    <property type="match status" value="1"/>
</dbReference>
<dbReference type="Gene3D" id="3.10.20.370">
    <property type="match status" value="1"/>
</dbReference>
<dbReference type="InterPro" id="IPR043502">
    <property type="entry name" value="DNA/RNA_pol_sf"/>
</dbReference>
<dbReference type="InterPro" id="IPR001584">
    <property type="entry name" value="Integrase_cat-core"/>
</dbReference>
<sequence length="1015" mass="116212">MELTKKRTQLRKKLEHLSTEEQRVLLPVIEEYLDLFCNEETGILPCTKNGCHEIRTGDALPIKKNPYRVPYALRGEVKRQLDEMLAKGVITPCASPWAAPVILVPKKSPDGTPNYRFCTDFRGLNSVTVTPVYPIPDIKSNLSLMAGSKYFTLLDIENAYWNIPIKEEDKDKTGFVTPFGSFRYERMAFGLSGAPSTFQRVMDAMLVGLRDVEVLVYLDDLLLFSETIEDHLRRMRLVFDRVREANFKLNVDKCTFAVPEVVYLGHVVSKNGVAPDPSKITAIKDFPQPRTVRDVRAFLGLSGYYRFFIRNYAAISRPLTQLTKKDEKFVWTKQQQEAFDNLKAALTSDSVLAHPRFDQPFILSTDASDYAISAILSQLHNGKERPISFASRMLNAAERNYSTTQKELLAVVFGTQTHRCFLYGRKFKIVTDHAALKWLITVKNHQCARLTRWVLKLSEYEFEIEHKAGKKHVNADCLSRHIASATTEGDRKPREDNVSNALTRETVFTAQQQDAHCMEIITKVRAGIEPGHVLSEDGLLYVGPDLVHAKLFVPEQLKRSVLELHHDNVFAGHKGIKRTRDLIKLNYFWPNMDRDIDDYVKQCDSCAKFKAGRQPTAPLGELPETTAPFEMASIDICGPYPETRRGNRYLLTFIDHFSRYPEAIPIPRQDAPTVARALVTEIFSRLGCPQALSSDKGSNFMSELFQEMCKLLGIRRINSTAFNPQMQGKVEKFHLGLNQTMSHYVNKYGRDWDDFVNYALMAKRAIPHSVTRYSPFYLLHGQQMRLPTEDDLTTARFVNKQAGDGQDSIQSHLDTLAERLEEAYRVAKENNRIGRERQKKQYDKGTRITIFQPGEMIYLRVMTKQKWGCPKFRLKWRGPYEVVRRLSDLNYLIRIARNKEIVVNVNKMKRGHKNLEPSSFKPTDIPTPELGNGNRQEVGDEEDVTSPTGDPYFAIGGSPTPVPPMETTDGRDETQDPTWEPARRQEIQPTTNESTNTMEESRTRYWLRSRPAENR</sequence>
<feature type="domain" description="Integrase catalytic" evidence="10">
    <location>
        <begin position="624"/>
        <end position="783"/>
    </location>
</feature>
<keyword evidence="4" id="KW-0540">Nuclease</keyword>
<evidence type="ECO:0000256" key="3">
    <source>
        <dbReference type="ARBA" id="ARBA00022695"/>
    </source>
</evidence>
<dbReference type="FunFam" id="3.30.70.270:FF:000020">
    <property type="entry name" value="Transposon Tf2-6 polyprotein-like Protein"/>
    <property type="match status" value="1"/>
</dbReference>
<dbReference type="Proteomes" id="UP000235965">
    <property type="component" value="Unassembled WGS sequence"/>
</dbReference>
<evidence type="ECO:0000313" key="12">
    <source>
        <dbReference type="Proteomes" id="UP000235965"/>
    </source>
</evidence>
<dbReference type="FunFam" id="3.30.420.10:FF:000032">
    <property type="entry name" value="Retrovirus-related Pol polyprotein from transposon 297-like Protein"/>
    <property type="match status" value="1"/>
</dbReference>
<dbReference type="PANTHER" id="PTHR37984:SF5">
    <property type="entry name" value="PROTEIN NYNRIN-LIKE"/>
    <property type="match status" value="1"/>
</dbReference>
<dbReference type="GO" id="GO:0004519">
    <property type="term" value="F:endonuclease activity"/>
    <property type="evidence" value="ECO:0007669"/>
    <property type="project" value="UniProtKB-KW"/>
</dbReference>
<dbReference type="PROSITE" id="PS50878">
    <property type="entry name" value="RT_POL"/>
    <property type="match status" value="1"/>
</dbReference>
<dbReference type="Gene3D" id="3.30.420.10">
    <property type="entry name" value="Ribonuclease H-like superfamily/Ribonuclease H"/>
    <property type="match status" value="1"/>
</dbReference>
<dbReference type="Pfam" id="PF00665">
    <property type="entry name" value="rve"/>
    <property type="match status" value="1"/>
</dbReference>
<keyword evidence="5" id="KW-0255">Endonuclease</keyword>
<keyword evidence="3" id="KW-0548">Nucleotidyltransferase</keyword>
<dbReference type="Pfam" id="PF22938">
    <property type="entry name" value="Integrase_p58_C"/>
    <property type="match status" value="1"/>
</dbReference>
<evidence type="ECO:0000256" key="7">
    <source>
        <dbReference type="ARBA" id="ARBA00022918"/>
    </source>
</evidence>
<evidence type="ECO:0000256" key="6">
    <source>
        <dbReference type="ARBA" id="ARBA00022801"/>
    </source>
</evidence>
<comment type="caution">
    <text evidence="11">The sequence shown here is derived from an EMBL/GenBank/DDBJ whole genome shotgun (WGS) entry which is preliminary data.</text>
</comment>
<evidence type="ECO:0000256" key="4">
    <source>
        <dbReference type="ARBA" id="ARBA00022722"/>
    </source>
</evidence>
<dbReference type="InterPro" id="IPR054465">
    <property type="entry name" value="Integrase_p58-like_C"/>
</dbReference>
<evidence type="ECO:0000259" key="9">
    <source>
        <dbReference type="PROSITE" id="PS50878"/>
    </source>
</evidence>
<keyword evidence="7" id="KW-0695">RNA-directed DNA polymerase</keyword>
<dbReference type="OrthoDB" id="7698341at2759"/>
<proteinExistence type="predicted"/>
<dbReference type="Gene3D" id="3.10.10.10">
    <property type="entry name" value="HIV Type 1 Reverse Transcriptase, subunit A, domain 1"/>
    <property type="match status" value="1"/>
</dbReference>
<name>A0A2J7PL40_9NEOP</name>
<dbReference type="InterPro" id="IPR000477">
    <property type="entry name" value="RT_dom"/>
</dbReference>
<evidence type="ECO:0000256" key="5">
    <source>
        <dbReference type="ARBA" id="ARBA00022759"/>
    </source>
</evidence>
<dbReference type="SUPFAM" id="SSF53098">
    <property type="entry name" value="Ribonuclease H-like"/>
    <property type="match status" value="1"/>
</dbReference>
<dbReference type="GO" id="GO:0003964">
    <property type="term" value="F:RNA-directed DNA polymerase activity"/>
    <property type="evidence" value="ECO:0007669"/>
    <property type="project" value="UniProtKB-KW"/>
</dbReference>
<dbReference type="EC" id="2.7.7.49" evidence="1"/>
<dbReference type="CDD" id="cd01647">
    <property type="entry name" value="RT_LTR"/>
    <property type="match status" value="1"/>
</dbReference>
<evidence type="ECO:0000259" key="10">
    <source>
        <dbReference type="PROSITE" id="PS50994"/>
    </source>
</evidence>
<dbReference type="EMBL" id="NEVH01024527">
    <property type="protein sequence ID" value="PNF17047.1"/>
    <property type="molecule type" value="Genomic_DNA"/>
</dbReference>
<feature type="region of interest" description="Disordered" evidence="8">
    <location>
        <begin position="912"/>
        <end position="1015"/>
    </location>
</feature>